<keyword evidence="4" id="KW-1185">Reference proteome</keyword>
<dbReference type="PANTHER" id="PTHR15286">
    <property type="entry name" value="RAS-ASSOCIATING DOMAIN CONTAINING PROTEIN"/>
    <property type="match status" value="1"/>
</dbReference>
<evidence type="ECO:0000313" key="4">
    <source>
        <dbReference type="Proteomes" id="UP000075901"/>
    </source>
</evidence>
<dbReference type="AlphaFoldDB" id="A0A182SNJ0"/>
<feature type="region of interest" description="Disordered" evidence="2">
    <location>
        <begin position="158"/>
        <end position="197"/>
    </location>
</feature>
<evidence type="ECO:0008006" key="5">
    <source>
        <dbReference type="Google" id="ProtNLM"/>
    </source>
</evidence>
<dbReference type="InterPro" id="IPR033593">
    <property type="entry name" value="N-RASSF"/>
</dbReference>
<dbReference type="VEuPathDB" id="VectorBase:AMAM010290"/>
<organism evidence="3 4">
    <name type="scientific">Anopheles maculatus</name>
    <dbReference type="NCBI Taxonomy" id="74869"/>
    <lineage>
        <taxon>Eukaryota</taxon>
        <taxon>Metazoa</taxon>
        <taxon>Ecdysozoa</taxon>
        <taxon>Arthropoda</taxon>
        <taxon>Hexapoda</taxon>
        <taxon>Insecta</taxon>
        <taxon>Pterygota</taxon>
        <taxon>Neoptera</taxon>
        <taxon>Endopterygota</taxon>
        <taxon>Diptera</taxon>
        <taxon>Nematocera</taxon>
        <taxon>Culicoidea</taxon>
        <taxon>Culicidae</taxon>
        <taxon>Anophelinae</taxon>
        <taxon>Anopheles</taxon>
        <taxon>Anopheles maculatus group</taxon>
    </lineage>
</organism>
<reference evidence="4" key="1">
    <citation type="submission" date="2013-09" db="EMBL/GenBank/DDBJ databases">
        <title>The Genome Sequence of Anopheles maculatus species B.</title>
        <authorList>
            <consortium name="The Broad Institute Genomics Platform"/>
            <person name="Neafsey D.E."/>
            <person name="Besansky N."/>
            <person name="Howell P."/>
            <person name="Walton C."/>
            <person name="Young S.K."/>
            <person name="Zeng Q."/>
            <person name="Gargeya S."/>
            <person name="Fitzgerald M."/>
            <person name="Haas B."/>
            <person name="Abouelleil A."/>
            <person name="Allen A.W."/>
            <person name="Alvarado L."/>
            <person name="Arachchi H.M."/>
            <person name="Berlin A.M."/>
            <person name="Chapman S.B."/>
            <person name="Gainer-Dewar J."/>
            <person name="Goldberg J."/>
            <person name="Griggs A."/>
            <person name="Gujja S."/>
            <person name="Hansen M."/>
            <person name="Howarth C."/>
            <person name="Imamovic A."/>
            <person name="Ireland A."/>
            <person name="Larimer J."/>
            <person name="McCowan C."/>
            <person name="Murphy C."/>
            <person name="Pearson M."/>
            <person name="Poon T.W."/>
            <person name="Priest M."/>
            <person name="Roberts A."/>
            <person name="Saif S."/>
            <person name="Shea T."/>
            <person name="Sisk P."/>
            <person name="Sykes S."/>
            <person name="Wortman J."/>
            <person name="Nusbaum C."/>
            <person name="Birren B."/>
        </authorList>
    </citation>
    <scope>NUCLEOTIDE SEQUENCE [LARGE SCALE GENOMIC DNA]</scope>
    <source>
        <strain evidence="4">maculatus3</strain>
    </source>
</reference>
<evidence type="ECO:0000313" key="3">
    <source>
        <dbReference type="EnsemblMetazoa" id="AMAM010290-PA"/>
    </source>
</evidence>
<keyword evidence="1" id="KW-0175">Coiled coil</keyword>
<proteinExistence type="predicted"/>
<accession>A0A182SNJ0</accession>
<dbReference type="PANTHER" id="PTHR15286:SF15">
    <property type="entry name" value="MERU, ISOFORM A"/>
    <property type="match status" value="1"/>
</dbReference>
<feature type="coiled-coil region" evidence="1">
    <location>
        <begin position="29"/>
        <end position="104"/>
    </location>
</feature>
<reference evidence="3" key="2">
    <citation type="submission" date="2020-05" db="UniProtKB">
        <authorList>
            <consortium name="EnsemblMetazoa"/>
        </authorList>
    </citation>
    <scope>IDENTIFICATION</scope>
    <source>
        <strain evidence="3">maculatus3</strain>
    </source>
</reference>
<dbReference type="Proteomes" id="UP000075901">
    <property type="component" value="Unassembled WGS sequence"/>
</dbReference>
<evidence type="ECO:0000256" key="2">
    <source>
        <dbReference type="SAM" id="MobiDB-lite"/>
    </source>
</evidence>
<name>A0A182SNJ0_9DIPT</name>
<sequence>VDDFESDLEQYDLRKGTFNRTSFRFDLIRQEIATKMAEMQHLLEQEEELLRRLKLKSAKFHAENQIYRSHIGLDFHVERLQQSIDRCAKEIIEIEQQLLETKMEIEEKSPLIDNLRSLLEAQEAGQCYRRSSKHQPNDRPPQEQRYGITTHIRTGSVNETESLSADTSFTHAPASSVASRNSLHASGRQRKTSNPAANESVEFVDNIYEFCDNNQSFVV</sequence>
<evidence type="ECO:0000256" key="1">
    <source>
        <dbReference type="SAM" id="Coils"/>
    </source>
</evidence>
<dbReference type="EnsemblMetazoa" id="AMAM010290-RA">
    <property type="protein sequence ID" value="AMAM010290-PA"/>
    <property type="gene ID" value="AMAM010290"/>
</dbReference>
<protein>
    <recommendedName>
        <fullName evidence="5">Tektin</fullName>
    </recommendedName>
</protein>
<feature type="compositionally biased region" description="Polar residues" evidence="2">
    <location>
        <begin position="158"/>
        <end position="170"/>
    </location>
</feature>